<keyword evidence="3" id="KW-1185">Reference proteome</keyword>
<dbReference type="SUPFAM" id="SSF55729">
    <property type="entry name" value="Acyl-CoA N-acyltransferases (Nat)"/>
    <property type="match status" value="1"/>
</dbReference>
<dbReference type="Proteomes" id="UP000644875">
    <property type="component" value="Unassembled WGS sequence"/>
</dbReference>
<organism evidence="2 3">
    <name type="scientific">Streptococcus zalophi</name>
    <dbReference type="NCBI Taxonomy" id="640031"/>
    <lineage>
        <taxon>Bacteria</taxon>
        <taxon>Bacillati</taxon>
        <taxon>Bacillota</taxon>
        <taxon>Bacilli</taxon>
        <taxon>Lactobacillales</taxon>
        <taxon>Streptococcaceae</taxon>
        <taxon>Streptococcus</taxon>
    </lineage>
</organism>
<dbReference type="PROSITE" id="PS51186">
    <property type="entry name" value="GNAT"/>
    <property type="match status" value="1"/>
</dbReference>
<dbReference type="InterPro" id="IPR016181">
    <property type="entry name" value="Acyl_CoA_acyltransferase"/>
</dbReference>
<evidence type="ECO:0000313" key="3">
    <source>
        <dbReference type="Proteomes" id="UP000644875"/>
    </source>
</evidence>
<dbReference type="Gene3D" id="3.40.630.30">
    <property type="match status" value="1"/>
</dbReference>
<dbReference type="PANTHER" id="PTHR43792:SF1">
    <property type="entry name" value="N-ACETYLTRANSFERASE DOMAIN-CONTAINING PROTEIN"/>
    <property type="match status" value="1"/>
</dbReference>
<dbReference type="InterPro" id="IPR000182">
    <property type="entry name" value="GNAT_dom"/>
</dbReference>
<name>A0A934UDW6_9STRE</name>
<dbReference type="InterPro" id="IPR051531">
    <property type="entry name" value="N-acetyltransferase"/>
</dbReference>
<dbReference type="AlphaFoldDB" id="A0A934UDW6"/>
<gene>
    <name evidence="2" type="ORF">JHK64_05600</name>
</gene>
<comment type="caution">
    <text evidence="2">The sequence shown here is derived from an EMBL/GenBank/DDBJ whole genome shotgun (WGS) entry which is preliminary data.</text>
</comment>
<dbReference type="GO" id="GO:0016747">
    <property type="term" value="F:acyltransferase activity, transferring groups other than amino-acyl groups"/>
    <property type="evidence" value="ECO:0007669"/>
    <property type="project" value="InterPro"/>
</dbReference>
<evidence type="ECO:0000313" key="2">
    <source>
        <dbReference type="EMBL" id="MBJ8350103.1"/>
    </source>
</evidence>
<protein>
    <submittedName>
        <fullName evidence="2">GNAT family N-acetyltransferase</fullName>
    </submittedName>
</protein>
<proteinExistence type="predicted"/>
<evidence type="ECO:0000259" key="1">
    <source>
        <dbReference type="PROSITE" id="PS51186"/>
    </source>
</evidence>
<reference evidence="2 3" key="1">
    <citation type="journal article" date="2021" name="Int. J. Syst. Evol. Microbiol.">
        <title>Streptococcus vicugnae sp. nov., isolated from faeces of alpacas (Vicugna pacos) and cattle (Bos taurus), Streptococcus zalophi sp. nov., and Streptococcus pacificus sp. nov., isolated from respiratory tract of California sea lions (Zalophus californianus).</title>
        <authorList>
            <person name="Volokhov D.V."/>
            <person name="Zagorodnyaya T.A."/>
            <person name="Shen Z."/>
            <person name="Blom J."/>
            <person name="Furtak V.A."/>
            <person name="Eisenberg T."/>
            <person name="Fan P."/>
            <person name="Jeong K.C."/>
            <person name="Gao Y."/>
            <person name="Zhang S."/>
            <person name="Amselle M."/>
        </authorList>
    </citation>
    <scope>NUCLEOTIDE SEQUENCE [LARGE SCALE GENOMIC DNA]</scope>
    <source>
        <strain evidence="3">CSL7508-lung</strain>
    </source>
</reference>
<feature type="domain" description="N-acetyltransferase" evidence="1">
    <location>
        <begin position="12"/>
        <end position="173"/>
    </location>
</feature>
<dbReference type="RefSeq" id="WP_199568021.1">
    <property type="nucleotide sequence ID" value="NZ_JAENBP010000006.1"/>
</dbReference>
<dbReference type="EMBL" id="JAENBP010000006">
    <property type="protein sequence ID" value="MBJ8350103.1"/>
    <property type="molecule type" value="Genomic_DNA"/>
</dbReference>
<sequence>MTIDFYLETKRLIIRPLQVSDYPSWFEGFSNRLPSQHAFDEGLLEMSIATSEWFSQLVDHHHQLWQKDDTYILAIFDKNNRHLGMINIATLARANFNWGELGYAVHNYLWRQGIAYEALSNLLPHLEDHFNFHRIEAHINPTNHPSQQLIQKLDFRFEVTREKFSFENGKWTDKDIFFLNLHDKEL</sequence>
<dbReference type="PANTHER" id="PTHR43792">
    <property type="entry name" value="GNAT FAMILY, PUTATIVE (AFU_ORTHOLOGUE AFUA_3G00765)-RELATED-RELATED"/>
    <property type="match status" value="1"/>
</dbReference>
<dbReference type="Pfam" id="PF13302">
    <property type="entry name" value="Acetyltransf_3"/>
    <property type="match status" value="1"/>
</dbReference>
<accession>A0A934UDW6</accession>